<dbReference type="PROSITE" id="PS51355">
    <property type="entry name" value="GLUTATHIONE_PEROXID_3"/>
    <property type="match status" value="1"/>
</dbReference>
<proteinExistence type="inferred from homology"/>
<dbReference type="Gene3D" id="3.40.30.10">
    <property type="entry name" value="Glutaredoxin"/>
    <property type="match status" value="1"/>
</dbReference>
<name>A0ABD6E3P8_9BILA</name>
<protein>
    <recommendedName>
        <fullName evidence="7">Glutathione peroxidase</fullName>
    </recommendedName>
</protein>
<dbReference type="GO" id="GO:0004601">
    <property type="term" value="F:peroxidase activity"/>
    <property type="evidence" value="ECO:0007669"/>
    <property type="project" value="UniProtKB-KW"/>
</dbReference>
<sequence length="75" mass="8664">MLKVFLLCALFVWYCNCETFGPPVTDEASRWSLCRQSNQSIYDFQVQKLDGTFTNLQKYKGQLLLIINVATYCGK</sequence>
<dbReference type="Proteomes" id="UP001608902">
    <property type="component" value="Unassembled WGS sequence"/>
</dbReference>
<keyword evidence="6" id="KW-1185">Reference proteome</keyword>
<evidence type="ECO:0000256" key="1">
    <source>
        <dbReference type="ARBA" id="ARBA00006926"/>
    </source>
</evidence>
<feature type="signal peptide" evidence="4">
    <location>
        <begin position="1"/>
        <end position="17"/>
    </location>
</feature>
<dbReference type="InterPro" id="IPR000889">
    <property type="entry name" value="Glutathione_peroxidase"/>
</dbReference>
<comment type="similarity">
    <text evidence="1">Belongs to the glutathione peroxidase family.</text>
</comment>
<organism evidence="5 6">
    <name type="scientific">Gnathostoma spinigerum</name>
    <dbReference type="NCBI Taxonomy" id="75299"/>
    <lineage>
        <taxon>Eukaryota</taxon>
        <taxon>Metazoa</taxon>
        <taxon>Ecdysozoa</taxon>
        <taxon>Nematoda</taxon>
        <taxon>Chromadorea</taxon>
        <taxon>Rhabditida</taxon>
        <taxon>Spirurina</taxon>
        <taxon>Gnathostomatomorpha</taxon>
        <taxon>Gnathostomatoidea</taxon>
        <taxon>Gnathostomatidae</taxon>
        <taxon>Gnathostoma</taxon>
    </lineage>
</organism>
<feature type="chain" id="PRO_5044816416" description="Glutathione peroxidase" evidence="4">
    <location>
        <begin position="18"/>
        <end position="75"/>
    </location>
</feature>
<keyword evidence="4" id="KW-0732">Signal</keyword>
<evidence type="ECO:0008006" key="7">
    <source>
        <dbReference type="Google" id="ProtNLM"/>
    </source>
</evidence>
<evidence type="ECO:0000256" key="4">
    <source>
        <dbReference type="SAM" id="SignalP"/>
    </source>
</evidence>
<gene>
    <name evidence="5" type="ORF">AB6A40_001157</name>
</gene>
<evidence type="ECO:0000256" key="3">
    <source>
        <dbReference type="ARBA" id="ARBA00023002"/>
    </source>
</evidence>
<accession>A0ABD6E3P8</accession>
<comment type="caution">
    <text evidence="5">The sequence shown here is derived from an EMBL/GenBank/DDBJ whole genome shotgun (WGS) entry which is preliminary data.</text>
</comment>
<keyword evidence="2" id="KW-0575">Peroxidase</keyword>
<dbReference type="InterPro" id="IPR036249">
    <property type="entry name" value="Thioredoxin-like_sf"/>
</dbReference>
<dbReference type="EMBL" id="JBGFUD010000396">
    <property type="protein sequence ID" value="MFH4974448.1"/>
    <property type="molecule type" value="Genomic_DNA"/>
</dbReference>
<reference evidence="5 6" key="1">
    <citation type="submission" date="2024-08" db="EMBL/GenBank/DDBJ databases">
        <title>Gnathostoma spinigerum genome.</title>
        <authorList>
            <person name="Gonzalez-Bertolin B."/>
            <person name="Monzon S."/>
            <person name="Zaballos A."/>
            <person name="Jimenez P."/>
            <person name="Dekumyoy P."/>
            <person name="Varona S."/>
            <person name="Cuesta I."/>
            <person name="Sumanam S."/>
            <person name="Adisakwattana P."/>
            <person name="Gasser R.B."/>
            <person name="Hernandez-Gonzalez A."/>
            <person name="Young N.D."/>
            <person name="Perteguer M.J."/>
        </authorList>
    </citation>
    <scope>NUCLEOTIDE SEQUENCE [LARGE SCALE GENOMIC DNA]</scope>
    <source>
        <strain evidence="5">AL3</strain>
        <tissue evidence="5">Liver</tissue>
    </source>
</reference>
<evidence type="ECO:0000313" key="5">
    <source>
        <dbReference type="EMBL" id="MFH4974448.1"/>
    </source>
</evidence>
<dbReference type="Pfam" id="PF00255">
    <property type="entry name" value="GSHPx"/>
    <property type="match status" value="1"/>
</dbReference>
<dbReference type="SUPFAM" id="SSF52833">
    <property type="entry name" value="Thioredoxin-like"/>
    <property type="match status" value="1"/>
</dbReference>
<evidence type="ECO:0000256" key="2">
    <source>
        <dbReference type="ARBA" id="ARBA00022559"/>
    </source>
</evidence>
<dbReference type="AlphaFoldDB" id="A0ABD6E3P8"/>
<evidence type="ECO:0000313" key="6">
    <source>
        <dbReference type="Proteomes" id="UP001608902"/>
    </source>
</evidence>
<keyword evidence="3" id="KW-0560">Oxidoreductase</keyword>